<feature type="signal peptide" evidence="5">
    <location>
        <begin position="1"/>
        <end position="23"/>
    </location>
</feature>
<dbReference type="GO" id="GO:0019808">
    <property type="term" value="F:polyamine binding"/>
    <property type="evidence" value="ECO:0007669"/>
    <property type="project" value="InterPro"/>
</dbReference>
<evidence type="ECO:0000256" key="2">
    <source>
        <dbReference type="ARBA" id="ARBA00022448"/>
    </source>
</evidence>
<keyword evidence="7" id="KW-1185">Reference proteome</keyword>
<dbReference type="RefSeq" id="WP_007197085.1">
    <property type="nucleotide sequence ID" value="NZ_CM002917.1"/>
</dbReference>
<dbReference type="Pfam" id="PF13416">
    <property type="entry name" value="SBP_bac_8"/>
    <property type="match status" value="1"/>
</dbReference>
<evidence type="ECO:0000256" key="5">
    <source>
        <dbReference type="SAM" id="SignalP"/>
    </source>
</evidence>
<dbReference type="PANTHER" id="PTHR30222">
    <property type="entry name" value="SPERMIDINE/PUTRESCINE-BINDING PERIPLASMIC PROTEIN"/>
    <property type="match status" value="1"/>
</dbReference>
<sequence length="347" mass="37953">MNKLKSSVSIVAMTLLGIVGANAQEINALVWCDHTDPAFLEPFTESTGIKVNIREYEGTGTALALLEQSSAGDWDVFVVDTTDVKRVAERGLLAPLDPADYPLADVFPEVQLTDYHQIDGVTYAVPEKFGYNAIAFDSSKVSLEQARDIETLFSADQKGNLIIYDYYLPIISQLALTIGKEPSQLTVEDLPAIGEKLEAIRENSALLGDVVTSQTALATGQAGILVGGGEYAVAGLQAEQPNLDWVLPDIGGIRWQQAVGVMADSENKDDAKKFIQYILSPEGQARLATSSCYWGMPANSKAALTDEQKTRLRWDEQPGFLAKSYPYYSPTEEMDQAMQDLWAEKIQ</sequence>
<feature type="chain" id="PRO_5002736322" evidence="5">
    <location>
        <begin position="24"/>
        <end position="347"/>
    </location>
</feature>
<comment type="caution">
    <text evidence="6">The sequence shown here is derived from an EMBL/GenBank/DDBJ whole genome shotgun (WGS) entry which is preliminary data.</text>
</comment>
<dbReference type="SUPFAM" id="SSF53850">
    <property type="entry name" value="Periplasmic binding protein-like II"/>
    <property type="match status" value="1"/>
</dbReference>
<dbReference type="PANTHER" id="PTHR30222:SF17">
    <property type="entry name" value="SPERMIDINE_PUTRESCINE-BINDING PERIPLASMIC PROTEIN"/>
    <property type="match status" value="1"/>
</dbReference>
<comment type="subcellular location">
    <subcellularLocation>
        <location evidence="1">Periplasm</location>
    </subcellularLocation>
</comment>
<evidence type="ECO:0000256" key="1">
    <source>
        <dbReference type="ARBA" id="ARBA00004418"/>
    </source>
</evidence>
<keyword evidence="3 5" id="KW-0732">Signal</keyword>
<dbReference type="eggNOG" id="COG0687">
    <property type="taxonomic scope" value="Bacteria"/>
</dbReference>
<reference evidence="6 7" key="2">
    <citation type="submission" date="2012-06" db="EMBL/GenBank/DDBJ databases">
        <authorList>
            <person name="Fiebig A."/>
        </authorList>
    </citation>
    <scope>NUCLEOTIDE SEQUENCE [LARGE SCALE GENOMIC DNA]</scope>
    <source>
        <strain evidence="6 7">DFL-43</strain>
    </source>
</reference>
<dbReference type="STRING" id="411684.HPDFL43_06495"/>
<dbReference type="EMBL" id="ABIA03000002">
    <property type="protein sequence ID" value="EDQ34082.1"/>
    <property type="molecule type" value="Genomic_DNA"/>
</dbReference>
<proteinExistence type="predicted"/>
<dbReference type="Proteomes" id="UP000004291">
    <property type="component" value="Chromosome"/>
</dbReference>
<evidence type="ECO:0000313" key="7">
    <source>
        <dbReference type="Proteomes" id="UP000004291"/>
    </source>
</evidence>
<gene>
    <name evidence="6" type="ORF">HPDFL43_06495</name>
</gene>
<evidence type="ECO:0000256" key="4">
    <source>
        <dbReference type="ARBA" id="ARBA00022764"/>
    </source>
</evidence>
<dbReference type="GO" id="GO:0015846">
    <property type="term" value="P:polyamine transport"/>
    <property type="evidence" value="ECO:0007669"/>
    <property type="project" value="InterPro"/>
</dbReference>
<keyword evidence="2" id="KW-0813">Transport</keyword>
<dbReference type="Gene3D" id="3.40.190.10">
    <property type="entry name" value="Periplasmic binding protein-like II"/>
    <property type="match status" value="2"/>
</dbReference>
<accession>A9D5C0</accession>
<dbReference type="HOGENOM" id="CLU_062616_0_0_5"/>
<name>A9D5C0_HOEPD</name>
<dbReference type="GO" id="GO:0042597">
    <property type="term" value="C:periplasmic space"/>
    <property type="evidence" value="ECO:0007669"/>
    <property type="project" value="UniProtKB-SubCell"/>
</dbReference>
<evidence type="ECO:0000313" key="6">
    <source>
        <dbReference type="EMBL" id="EDQ34082.1"/>
    </source>
</evidence>
<reference evidence="6 7" key="1">
    <citation type="submission" date="2007-10" db="EMBL/GenBank/DDBJ databases">
        <authorList>
            <person name="Wagner-Dobler I."/>
            <person name="Ferriera S."/>
            <person name="Johnson J."/>
            <person name="Kravitz S."/>
            <person name="Beeson K."/>
            <person name="Sutton G."/>
            <person name="Rogers Y.-H."/>
            <person name="Friedman R."/>
            <person name="Frazier M."/>
            <person name="Venter J.C."/>
        </authorList>
    </citation>
    <scope>NUCLEOTIDE SEQUENCE [LARGE SCALE GENOMIC DNA]</scope>
    <source>
        <strain evidence="6 7">DFL-43</strain>
    </source>
</reference>
<dbReference type="InterPro" id="IPR006059">
    <property type="entry name" value="SBP"/>
</dbReference>
<dbReference type="PRINTS" id="PR00909">
    <property type="entry name" value="SPERMDNBNDNG"/>
</dbReference>
<evidence type="ECO:0000256" key="3">
    <source>
        <dbReference type="ARBA" id="ARBA00022729"/>
    </source>
</evidence>
<dbReference type="InterPro" id="IPR001188">
    <property type="entry name" value="Sperm_putr-bd"/>
</dbReference>
<organism evidence="6 7">
    <name type="scientific">Hoeflea phototrophica (strain DSM 17068 / NCIMB 14078 / DFL-43)</name>
    <dbReference type="NCBI Taxonomy" id="411684"/>
    <lineage>
        <taxon>Bacteria</taxon>
        <taxon>Pseudomonadati</taxon>
        <taxon>Pseudomonadota</taxon>
        <taxon>Alphaproteobacteria</taxon>
        <taxon>Hyphomicrobiales</taxon>
        <taxon>Rhizobiaceae</taxon>
        <taxon>Hoeflea</taxon>
    </lineage>
</organism>
<dbReference type="AlphaFoldDB" id="A9D5C0"/>
<keyword evidence="4" id="KW-0574">Periplasm</keyword>
<protein>
    <submittedName>
        <fullName evidence="6">Spermidine/putrescine-binding periplasmic protein</fullName>
    </submittedName>
</protein>